<gene>
    <name evidence="2" type="ORF">LIER_36985</name>
</gene>
<comment type="caution">
    <text evidence="2">The sequence shown here is derived from an EMBL/GenBank/DDBJ whole genome shotgun (WGS) entry which is preliminary data.</text>
</comment>
<accession>A0AAV3PEF5</accession>
<dbReference type="EMBL" id="BAABME010017348">
    <property type="protein sequence ID" value="GAA0149745.1"/>
    <property type="molecule type" value="Genomic_DNA"/>
</dbReference>
<dbReference type="AlphaFoldDB" id="A0AAV3PEF5"/>
<evidence type="ECO:0000256" key="1">
    <source>
        <dbReference type="SAM" id="SignalP"/>
    </source>
</evidence>
<evidence type="ECO:0000313" key="2">
    <source>
        <dbReference type="EMBL" id="GAA0149745.1"/>
    </source>
</evidence>
<organism evidence="2 3">
    <name type="scientific">Lithospermum erythrorhizon</name>
    <name type="common">Purple gromwell</name>
    <name type="synonym">Lithospermum officinale var. erythrorhizon</name>
    <dbReference type="NCBI Taxonomy" id="34254"/>
    <lineage>
        <taxon>Eukaryota</taxon>
        <taxon>Viridiplantae</taxon>
        <taxon>Streptophyta</taxon>
        <taxon>Embryophyta</taxon>
        <taxon>Tracheophyta</taxon>
        <taxon>Spermatophyta</taxon>
        <taxon>Magnoliopsida</taxon>
        <taxon>eudicotyledons</taxon>
        <taxon>Gunneridae</taxon>
        <taxon>Pentapetalae</taxon>
        <taxon>asterids</taxon>
        <taxon>lamiids</taxon>
        <taxon>Boraginales</taxon>
        <taxon>Boraginaceae</taxon>
        <taxon>Boraginoideae</taxon>
        <taxon>Lithospermeae</taxon>
        <taxon>Lithospermum</taxon>
    </lineage>
</organism>
<reference evidence="2 3" key="1">
    <citation type="submission" date="2024-01" db="EMBL/GenBank/DDBJ databases">
        <title>The complete chloroplast genome sequence of Lithospermum erythrorhizon: insights into the phylogenetic relationship among Boraginaceae species and the maternal lineages of purple gromwells.</title>
        <authorList>
            <person name="Okada T."/>
            <person name="Watanabe K."/>
        </authorList>
    </citation>
    <scope>NUCLEOTIDE SEQUENCE [LARGE SCALE GENOMIC DNA]</scope>
</reference>
<feature type="signal peptide" evidence="1">
    <location>
        <begin position="1"/>
        <end position="23"/>
    </location>
</feature>
<dbReference type="Proteomes" id="UP001454036">
    <property type="component" value="Unassembled WGS sequence"/>
</dbReference>
<feature type="chain" id="PRO_5043864720" evidence="1">
    <location>
        <begin position="24"/>
        <end position="122"/>
    </location>
</feature>
<keyword evidence="1" id="KW-0732">Signal</keyword>
<keyword evidence="3" id="KW-1185">Reference proteome</keyword>
<protein>
    <submittedName>
        <fullName evidence="2">Uncharacterized protein</fullName>
    </submittedName>
</protein>
<evidence type="ECO:0000313" key="3">
    <source>
        <dbReference type="Proteomes" id="UP001454036"/>
    </source>
</evidence>
<name>A0AAV3PEF5_LITER</name>
<sequence>MTSLLLSFSLFLLATTSFWTASGDFVIYGRVINLNDSNIDTAISTFDYIFIDSMLLDQMHNQIAEIRENFDVILKQENLVGYDANTLPVPFDLNEADKAKVVACHSEKLAGAYRPLDLPSEL</sequence>
<proteinExistence type="predicted"/>